<protein>
    <submittedName>
        <fullName evidence="2">Uncharacterized protein</fullName>
    </submittedName>
</protein>
<organism evidence="2 3">
    <name type="scientific">Datura stramonium</name>
    <name type="common">Jimsonweed</name>
    <name type="synonym">Common thornapple</name>
    <dbReference type="NCBI Taxonomy" id="4076"/>
    <lineage>
        <taxon>Eukaryota</taxon>
        <taxon>Viridiplantae</taxon>
        <taxon>Streptophyta</taxon>
        <taxon>Embryophyta</taxon>
        <taxon>Tracheophyta</taxon>
        <taxon>Spermatophyta</taxon>
        <taxon>Magnoliopsida</taxon>
        <taxon>eudicotyledons</taxon>
        <taxon>Gunneridae</taxon>
        <taxon>Pentapetalae</taxon>
        <taxon>asterids</taxon>
        <taxon>lamiids</taxon>
        <taxon>Solanales</taxon>
        <taxon>Solanaceae</taxon>
        <taxon>Solanoideae</taxon>
        <taxon>Datureae</taxon>
        <taxon>Datura</taxon>
    </lineage>
</organism>
<name>A0ABS8V716_DATST</name>
<evidence type="ECO:0000256" key="1">
    <source>
        <dbReference type="SAM" id="MobiDB-lite"/>
    </source>
</evidence>
<reference evidence="2 3" key="1">
    <citation type="journal article" date="2021" name="BMC Genomics">
        <title>Datura genome reveals duplications of psychoactive alkaloid biosynthetic genes and high mutation rate following tissue culture.</title>
        <authorList>
            <person name="Rajewski A."/>
            <person name="Carter-House D."/>
            <person name="Stajich J."/>
            <person name="Litt A."/>
        </authorList>
    </citation>
    <scope>NUCLEOTIDE SEQUENCE [LARGE SCALE GENOMIC DNA]</scope>
    <source>
        <strain evidence="2">AR-01</strain>
    </source>
</reference>
<dbReference type="Proteomes" id="UP000823775">
    <property type="component" value="Unassembled WGS sequence"/>
</dbReference>
<evidence type="ECO:0000313" key="3">
    <source>
        <dbReference type="Proteomes" id="UP000823775"/>
    </source>
</evidence>
<keyword evidence="3" id="KW-1185">Reference proteome</keyword>
<proteinExistence type="predicted"/>
<feature type="region of interest" description="Disordered" evidence="1">
    <location>
        <begin position="13"/>
        <end position="33"/>
    </location>
</feature>
<dbReference type="EMBL" id="JACEIK010003696">
    <property type="protein sequence ID" value="MCD9642752.1"/>
    <property type="molecule type" value="Genomic_DNA"/>
</dbReference>
<accession>A0ABS8V716</accession>
<sequence>MDDMMDRMLKNLRSSEGGIKEMHGELSSLTNERPSIKAPYREINHSLSGPKFMARWIRHQQFGERVCLVLALTTSRPVNVGVIMNGVLRRAREKKGQRFSFENLMTGFLRIQQIED</sequence>
<gene>
    <name evidence="2" type="ORF">HAX54_029695</name>
</gene>
<comment type="caution">
    <text evidence="2">The sequence shown here is derived from an EMBL/GenBank/DDBJ whole genome shotgun (WGS) entry which is preliminary data.</text>
</comment>
<evidence type="ECO:0000313" key="2">
    <source>
        <dbReference type="EMBL" id="MCD9642752.1"/>
    </source>
</evidence>